<dbReference type="GeneID" id="73380797"/>
<dbReference type="EMBL" id="JAHUZD010000109">
    <property type="protein sequence ID" value="KAI3404021.2"/>
    <property type="molecule type" value="Genomic_DNA"/>
</dbReference>
<feature type="domain" description="LAA1-like C-terminal TPR repeats" evidence="2">
    <location>
        <begin position="2012"/>
        <end position="2166"/>
    </location>
</feature>
<protein>
    <recommendedName>
        <fullName evidence="2">LAA1-like C-terminal TPR repeats domain-containing protein</fullName>
    </recommendedName>
</protein>
<name>A0AAI9WX76_9ASCO</name>
<dbReference type="SUPFAM" id="SSF48371">
    <property type="entry name" value="ARM repeat"/>
    <property type="match status" value="2"/>
</dbReference>
<dbReference type="GO" id="GO:0008104">
    <property type="term" value="P:intracellular protein localization"/>
    <property type="evidence" value="ECO:0007669"/>
    <property type="project" value="TreeGrafter"/>
</dbReference>
<accession>A0AAI9WX76</accession>
<sequence length="2180" mass="248086">MDRFNELAKRFDNEEMLTYLVDMSRKLSKEKSLDESEYHIYLGQLTQLIEKQQQQSSQSQLQSISASKKKKNDSSSQAPPPPPGKHAEASYNVFKLVSKNLVSVLRHIPSKIYDTTNSLLNFLQLSESGDLNQNSKISVFLLIDLFDNFPSSLSSLITFSVSQIYKILKKDPSVDSDLVYLLYSVSKHATRHDIDDKLNSKLTKIATKAIMQELISFDVTSDKGTSTVLLKKNYILVLKNMLLLSVSGHYEALLAMSARSGSAGAKMKPETIMSQQHQYQQALLASNEAVFDFCLRSRSQEIRIAIIDLIANLLINFILVGDFQPIEYLINAYPLPSANFKDSGLQWNLSFNGEPFAENKADTNNIASHDSESILSVNLETNLYQSSIITCIIFYLQMEQYQNPEFLSANLTDILTLILLKFSNMDCGKQSNFHVQNTDWIKTVSNWKILIEFVVKEAGSSVNDVLSEFLQSKLSNRKETGDEVLETNSLSKSKSKKRESKIFGLMSTKTFQKRGSTNSTINIYTNPYQAYFVLLLIRILIPTGLNLEDSEKSKPKTKAKEKEREKMAEDKNGKAPEAKSIDDELEITKSSDELQSVSILENVLLVLIANDNVYTRNYAIEALLELAQFHQANVNQLILSCFRLVDQEQKHSSISQSSTSITTKNYQNICGISAVRLLSYSLALSSIIKQTDPALLQNTVIVKILSFCTQTLKHSKNHNQNSSCWVILSSLVSLYKFSEYVRLNSSQFLVFWKSLLTSQYINTSVEAKSSSKSHTNDIIANLKLRTLALTCLYNYLTSVDLTPESLKQIHFMLTKSYNYLSHLESSIESVGLVTALNGTGFNESNYDPNMVNNILYSNYFFNGQLPSEKIITSLVFYSKKVLLQSYAKLATFLKSEINSNIVIFVIKMFSDHRLFARDCSVDHEKVSRPKSKSSNKSAVESNDVLVYLNEDYNYAFGLTSLFSYKSFIIDEQSRNNNGQRENIFAMRAKPLSDEKKEQCPSYYWFEIFEYISYLSNEHSLNNDPNYFQTLQSDSDLKQTSPNLTTSLVDSSILLFQLSFPHLSTKIQFSLLEQIKNSLTAKPIDQLRLKAIQVNVSIALNGVVHNAVRNSLKIEKEILSTIVDIIKNINTQNDQMMQLNSSTIGSCTVLMSTDDVHGLITNLVNEIVTHENTYIRGFAILILSKIYFNTKIGFRETYNILLQLINDTNPVIYHYTLESLVNVFEITSNDKLSLIPQILAKLSQQYLNNSFSYDVSNKALVNLKTRYGYMKDVSHLLKLFVMSLGPLLREWNEKSKTQLRNLIICLTHGIGLATLSDYVQVYKQLMELFQELVIFDPNFIEEEVELFVSFLNLIISKNLKISIASVPPTALNTETIFPFNTSFDLYSAAYECYYELLKIYGVKILSQETEYLLWVSMNIMPCPELERLIILWLESSLEKNWFGILNSLFKSSLKKLVGPFLKSNYQQKLLPLLQRQKNSSASSGGIDFKDEENEVIVGENDETSSEKNEPISWTFKLFLFEALNHLMSLAYKNHSLVERLKSRIPDIVKLSFLGSTSSITELKIKGLDLLNSALELFGELEDPLYPSVSILEQQQAQIISALVPCFTPGNDYKVIIHAIRVSSNFINLPRIKFYSKQRILKTLIQLLEEISSNKFLKFGFLETMSEFGKKSIQLSILNCWAVLKIETYDDPEGTEAEFKEILDKYSQLLTSLWILSLKEYSVIKYSESSSRELEMHGDYWINLVSVLSLESEEDYQRIDKILSGDGQTFFFILFSQCIESLIRGKNVSQILRCLQKLVRSSPLVDLIFNEQIFGEVIVVFDRLMLIDDEAEVQCLLLETLETIFETFVATHRSDLETGFDKLYELIRVTMLPLFRILPFLKSNYDASDATYAILIKHAESAPNLLVLKKSFESLTKMISLFPDLVKPDLYSCLLFLFAKIYESKKMLLISVVIPHLKQIVVDSKRLGSESVETFYSVVSQFYEIDPELTYTAITATILVTGGGVQLKETEAVKLDEALFALLKNNETASLALQCIKSLVQNSTNTNGALVVKKLFSRFIKIISGVAEKEGQDQSDCEIDLKIITEILMLFTKTIPDDETKKQALYSIFIPVLVKNEVGFDADYLQDKLMYLAKQDSNIFKQVVNKNLTPKQKKTTEDIMKRSYQVVKEDEHLPEIELRKFD</sequence>
<evidence type="ECO:0000259" key="2">
    <source>
        <dbReference type="Pfam" id="PF25808"/>
    </source>
</evidence>
<feature type="region of interest" description="Disordered" evidence="1">
    <location>
        <begin position="56"/>
        <end position="86"/>
    </location>
</feature>
<reference evidence="3" key="1">
    <citation type="journal article" date="2022" name="DNA Res.">
        <title>Genome analysis of five recently described species of the CUG-Ser clade uncovers Candida theae as a new hybrid lineage with pathogenic potential in the Candida parapsilosis species complex.</title>
        <authorList>
            <person name="Mixao V."/>
            <person name="Del Olmo V."/>
            <person name="Hegedusova E."/>
            <person name="Saus E."/>
            <person name="Pryszcz L."/>
            <person name="Cillingova A."/>
            <person name="Nosek J."/>
            <person name="Gabaldon T."/>
        </authorList>
    </citation>
    <scope>NUCLEOTIDE SEQUENCE</scope>
    <source>
        <strain evidence="3">CBS 10844</strain>
    </source>
</reference>
<dbReference type="InterPro" id="IPR046837">
    <property type="entry name" value="Laa1/Sip1/HEATR5-like_HEAT"/>
</dbReference>
<dbReference type="GO" id="GO:0016020">
    <property type="term" value="C:membrane"/>
    <property type="evidence" value="ECO:0007669"/>
    <property type="project" value="TreeGrafter"/>
</dbReference>
<keyword evidence="4" id="KW-1185">Reference proteome</keyword>
<dbReference type="GO" id="GO:0006897">
    <property type="term" value="P:endocytosis"/>
    <property type="evidence" value="ECO:0007669"/>
    <property type="project" value="TreeGrafter"/>
</dbReference>
<feature type="compositionally biased region" description="Low complexity" evidence="1">
    <location>
        <begin position="56"/>
        <end position="66"/>
    </location>
</feature>
<dbReference type="PANTHER" id="PTHR21663:SF0">
    <property type="entry name" value="HEAT REPEAT-CONTAINING PROTEIN 5B"/>
    <property type="match status" value="1"/>
</dbReference>
<dbReference type="Proteomes" id="UP001202479">
    <property type="component" value="Unassembled WGS sequence"/>
</dbReference>
<organism evidence="3 4">
    <name type="scientific">Candida oxycetoniae</name>
    <dbReference type="NCBI Taxonomy" id="497107"/>
    <lineage>
        <taxon>Eukaryota</taxon>
        <taxon>Fungi</taxon>
        <taxon>Dikarya</taxon>
        <taxon>Ascomycota</taxon>
        <taxon>Saccharomycotina</taxon>
        <taxon>Pichiomycetes</taxon>
        <taxon>Debaryomycetaceae</taxon>
        <taxon>Candida/Lodderomyces clade</taxon>
        <taxon>Candida</taxon>
    </lineage>
</organism>
<evidence type="ECO:0000313" key="4">
    <source>
        <dbReference type="Proteomes" id="UP001202479"/>
    </source>
</evidence>
<dbReference type="PANTHER" id="PTHR21663">
    <property type="entry name" value="HYPOTHETICAL HEAT DOMAIN-CONTAINING"/>
    <property type="match status" value="1"/>
</dbReference>
<dbReference type="GO" id="GO:0005829">
    <property type="term" value="C:cytosol"/>
    <property type="evidence" value="ECO:0007669"/>
    <property type="project" value="GOC"/>
</dbReference>
<dbReference type="Pfam" id="PF25808">
    <property type="entry name" value="TPR_LAA1_C"/>
    <property type="match status" value="1"/>
</dbReference>
<dbReference type="InterPro" id="IPR016024">
    <property type="entry name" value="ARM-type_fold"/>
</dbReference>
<dbReference type="GO" id="GO:0030139">
    <property type="term" value="C:endocytic vesicle"/>
    <property type="evidence" value="ECO:0007669"/>
    <property type="project" value="TreeGrafter"/>
</dbReference>
<feature type="region of interest" description="Disordered" evidence="1">
    <location>
        <begin position="550"/>
        <end position="582"/>
    </location>
</feature>
<dbReference type="GO" id="GO:0042147">
    <property type="term" value="P:retrograde transport, endosome to Golgi"/>
    <property type="evidence" value="ECO:0007669"/>
    <property type="project" value="TreeGrafter"/>
</dbReference>
<dbReference type="InterPro" id="IPR057981">
    <property type="entry name" value="TPR_LAA1-like_C"/>
</dbReference>
<dbReference type="Pfam" id="PF20210">
    <property type="entry name" value="Laa1_Sip1_HTR5"/>
    <property type="match status" value="1"/>
</dbReference>
<evidence type="ECO:0000256" key="1">
    <source>
        <dbReference type="SAM" id="MobiDB-lite"/>
    </source>
</evidence>
<gene>
    <name evidence="3" type="ORF">KGF56_003180</name>
</gene>
<dbReference type="InterPro" id="IPR040108">
    <property type="entry name" value="Laa1/Sip1/HEATR5"/>
</dbReference>
<dbReference type="GO" id="GO:0005794">
    <property type="term" value="C:Golgi apparatus"/>
    <property type="evidence" value="ECO:0007669"/>
    <property type="project" value="TreeGrafter"/>
</dbReference>
<proteinExistence type="predicted"/>
<comment type="caution">
    <text evidence="3">The sequence shown here is derived from an EMBL/GenBank/DDBJ whole genome shotgun (WGS) entry which is preliminary data.</text>
</comment>
<dbReference type="RefSeq" id="XP_049179766.1">
    <property type="nucleotide sequence ID" value="XM_049324487.1"/>
</dbReference>
<evidence type="ECO:0000313" key="3">
    <source>
        <dbReference type="EMBL" id="KAI3404021.2"/>
    </source>
</evidence>